<name>A0ABN8CDX7_9STRA</name>
<evidence type="ECO:0000313" key="1">
    <source>
        <dbReference type="EMBL" id="CAH0492277.1"/>
    </source>
</evidence>
<comment type="caution">
    <text evidence="1">The sequence shown here is derived from an EMBL/GenBank/DDBJ whole genome shotgun (WGS) entry which is preliminary data.</text>
</comment>
<proteinExistence type="predicted"/>
<reference evidence="1 2" key="1">
    <citation type="submission" date="2021-11" db="EMBL/GenBank/DDBJ databases">
        <authorList>
            <person name="Islam A."/>
            <person name="Islam S."/>
            <person name="Flora M.S."/>
            <person name="Rahman M."/>
            <person name="Ziaur R.M."/>
            <person name="Epstein J.H."/>
            <person name="Hassan M."/>
            <person name="Klassen M."/>
            <person name="Woodard K."/>
            <person name="Webb A."/>
            <person name="Webby R.J."/>
            <person name="El Zowalaty M.E."/>
        </authorList>
    </citation>
    <scope>NUCLEOTIDE SEQUENCE [LARGE SCALE GENOMIC DNA]</scope>
    <source>
        <strain evidence="1">Pf1</strain>
    </source>
</reference>
<dbReference type="EMBL" id="CAKLBC010001475">
    <property type="protein sequence ID" value="CAH0492277.1"/>
    <property type="molecule type" value="Genomic_DNA"/>
</dbReference>
<sequence length="85" mass="9249">MAHKHESSTSSELTPLVYDVSTFPEEENSGLSLSHSPLHSAPRVAVLAYHVSAASLVSAASHELHPIWRPLCQEWYVVAGTVDAR</sequence>
<dbReference type="Proteomes" id="UP001157938">
    <property type="component" value="Unassembled WGS sequence"/>
</dbReference>
<accession>A0ABN8CDX7</accession>
<protein>
    <submittedName>
        <fullName evidence="1">Uncharacterized protein</fullName>
    </submittedName>
</protein>
<gene>
    <name evidence="1" type="ORF">PFR001_LOCUS7487</name>
</gene>
<keyword evidence="2" id="KW-1185">Reference proteome</keyword>
<evidence type="ECO:0000313" key="2">
    <source>
        <dbReference type="Proteomes" id="UP001157938"/>
    </source>
</evidence>
<organism evidence="1 2">
    <name type="scientific">Peronospora farinosa</name>
    <dbReference type="NCBI Taxonomy" id="134698"/>
    <lineage>
        <taxon>Eukaryota</taxon>
        <taxon>Sar</taxon>
        <taxon>Stramenopiles</taxon>
        <taxon>Oomycota</taxon>
        <taxon>Peronosporomycetes</taxon>
        <taxon>Peronosporales</taxon>
        <taxon>Peronosporaceae</taxon>
        <taxon>Peronospora</taxon>
    </lineage>
</organism>